<accession>A0AAV9JSJ0</accession>
<evidence type="ECO:0008006" key="4">
    <source>
        <dbReference type="Google" id="ProtNLM"/>
    </source>
</evidence>
<feature type="compositionally biased region" description="Basic and acidic residues" evidence="1">
    <location>
        <begin position="82"/>
        <end position="96"/>
    </location>
</feature>
<reference evidence="2 3" key="1">
    <citation type="submission" date="2021-11" db="EMBL/GenBank/DDBJ databases">
        <title>Black yeast isolated from Biological Soil Crust.</title>
        <authorList>
            <person name="Kurbessoian T."/>
        </authorList>
    </citation>
    <scope>NUCLEOTIDE SEQUENCE [LARGE SCALE GENOMIC DNA]</scope>
    <source>
        <strain evidence="2 3">CCFEE 5522</strain>
    </source>
</reference>
<keyword evidence="3" id="KW-1185">Reference proteome</keyword>
<dbReference type="EMBL" id="JAVFHQ010000007">
    <property type="protein sequence ID" value="KAK4548541.1"/>
    <property type="molecule type" value="Genomic_DNA"/>
</dbReference>
<feature type="region of interest" description="Disordered" evidence="1">
    <location>
        <begin position="643"/>
        <end position="689"/>
    </location>
</feature>
<evidence type="ECO:0000313" key="2">
    <source>
        <dbReference type="EMBL" id="KAK4548541.1"/>
    </source>
</evidence>
<feature type="compositionally biased region" description="Basic and acidic residues" evidence="1">
    <location>
        <begin position="21"/>
        <end position="32"/>
    </location>
</feature>
<comment type="caution">
    <text evidence="2">The sequence shown here is derived from an EMBL/GenBank/DDBJ whole genome shotgun (WGS) entry which is preliminary data.</text>
</comment>
<feature type="compositionally biased region" description="Low complexity" evidence="1">
    <location>
        <begin position="198"/>
        <end position="208"/>
    </location>
</feature>
<evidence type="ECO:0000313" key="3">
    <source>
        <dbReference type="Proteomes" id="UP001324427"/>
    </source>
</evidence>
<feature type="compositionally biased region" description="Basic and acidic residues" evidence="1">
    <location>
        <begin position="128"/>
        <end position="151"/>
    </location>
</feature>
<sequence>MARGNVKQVGGRSTKRAWRNGRIDEEGRERPSKISRKRPGGRKSDTVHGDNAAYAGGTENAIEETKAGGSMDELTADADEFAETHRGMIDGVHDEDAGPLTAGSTSPEAEASKSNGIVDRGLAGDQSLNKDKHAAPLESHDETVESSERDGTGSSGTSNRSPTDSPSSNGDEHGMSAQITGLAVESPEHTGSVSGGISDQSSTGSPPSSEDEHGVSAQNVGEALESPAHLSDVSTRISQQEPEDAEEVEDDHPFLRKCCERVSHTAATAKLYVQQQVLELENHNNLLIRGVVAGAPAAVWVGDKLVLVSGFGIVLATVYTVRGLGWSARLANLLYRHADRSVREAHRRRRRRLLEAHREEIAAALSTAASSFRTEMEARRIAMVVKQKQAQEDAKMRQHIEDVKQVKRLAATYCVWGNRLRCGCSPCCGERNKLPRDLVDYYAYSAPVWAPSTDTLSELVDTAATVLHTPQPPPMAQSQPAPVDRRIAVGEWRQFNFEMDRTRMARSLSAAPGLDVAMVPPAVVGGSLYAQVDGSTTTASPFMMRTTGATLQQSQPYRMDFAGRAIVFEWKDHQAEQIESMIAEANRRMLEYSFLHTSDVLITSDAVNMFGRDIEAVVLEAQRIGNGEWCPRIRYGLSENVPALSTPEAPGSQGPPSPSQGPSAPRYASVADRPIAKPKWRRNTPRGVQ</sequence>
<dbReference type="AlphaFoldDB" id="A0AAV9JSJ0"/>
<feature type="compositionally biased region" description="Polar residues" evidence="1">
    <location>
        <begin position="155"/>
        <end position="169"/>
    </location>
</feature>
<feature type="region of interest" description="Disordered" evidence="1">
    <location>
        <begin position="1"/>
        <end position="250"/>
    </location>
</feature>
<name>A0AAV9JSJ0_9PEZI</name>
<organism evidence="2 3">
    <name type="scientific">Oleoguttula mirabilis</name>
    <dbReference type="NCBI Taxonomy" id="1507867"/>
    <lineage>
        <taxon>Eukaryota</taxon>
        <taxon>Fungi</taxon>
        <taxon>Dikarya</taxon>
        <taxon>Ascomycota</taxon>
        <taxon>Pezizomycotina</taxon>
        <taxon>Dothideomycetes</taxon>
        <taxon>Dothideomycetidae</taxon>
        <taxon>Mycosphaerellales</taxon>
        <taxon>Teratosphaeriaceae</taxon>
        <taxon>Oleoguttula</taxon>
    </lineage>
</organism>
<gene>
    <name evidence="2" type="ORF">LTR36_009451</name>
</gene>
<feature type="compositionally biased region" description="Basic residues" evidence="1">
    <location>
        <begin position="676"/>
        <end position="689"/>
    </location>
</feature>
<feature type="compositionally biased region" description="Polar residues" evidence="1">
    <location>
        <begin position="102"/>
        <end position="115"/>
    </location>
</feature>
<evidence type="ECO:0000256" key="1">
    <source>
        <dbReference type="SAM" id="MobiDB-lite"/>
    </source>
</evidence>
<feature type="compositionally biased region" description="Acidic residues" evidence="1">
    <location>
        <begin position="241"/>
        <end position="250"/>
    </location>
</feature>
<protein>
    <recommendedName>
        <fullName evidence="4">Transmembrane protein</fullName>
    </recommendedName>
</protein>
<proteinExistence type="predicted"/>
<dbReference type="Proteomes" id="UP001324427">
    <property type="component" value="Unassembled WGS sequence"/>
</dbReference>